<feature type="region of interest" description="Disordered" evidence="1">
    <location>
        <begin position="1011"/>
        <end position="1069"/>
    </location>
</feature>
<dbReference type="Proteomes" id="UP000654075">
    <property type="component" value="Unassembled WGS sequence"/>
</dbReference>
<accession>A0A813GUN6</accession>
<name>A0A813GUN6_POLGL</name>
<sequence length="1126" mass="118687">MSLGNTLLQGRPREGLGRQRSDPSAYPQASSSASGLGAVAMRLMEGSGSSPHTPPRRANAKLLPTPEPESEKAPTSEQSASLCEITLAALEEGSNLEEMSKQMKCSQTDGAVFDLKETSAPRLRAIGWFMSQFGQYGFRDEWLTQAVSYMDRTVAAAVARQRSKSRTDVRTASSPSSDAASRQEELEGCAERAKQVLECKELWLAAVQIALKMSEAESELDSGIRDLISPMVSFGQAGLRMDEQRWKQILKGEFYLMNHLEYRLVTPSTFQFVDRVALTVMTAANPSAAERPGSPAAVWAGLELGHLPVLNGPPLRNKEQEIKRSSLALPARPVAKFQALCCFLAELVMVHKPTDMYGNADQLDAMGLAVLQLALHSFRTPPPEACTEVLATVESRLLSPEAVAAGLVPMLVAKVYNLWSSIPAGSPVVEKWRQRDQQLGGSLKSWLLQAPSELPSELQQMSLFSTPQRRQPTLQDPFTATPPTAPGATHVVASASSSSTCKPTSLLFEGDGAAKEPAVEQQQAAEAKEPAVEQHQVAEAKEPEVEQQQVAEIQAQKSEDQLASEAFAVRIRLGDKDSDEVAEARGTVEPELETTEASLFGSDSEAEASQTAPPLEAQGVDSQGQAPEFPGTRHCNWPEEFQEYLSQPDSESTPAPSPVPSSAPSTLLDSPSSSKDLGSPPISTTPGTATGASKLEVAGVPVPGPTSASTAAGGPCFSPEEAKGRAWNAFGRKHKAARLAEKVTGSPGGLAGQLQAVEPSGPDPSSSSSQSASSSSSATPASSSSAPPRGPAAAARATVTAAVAGATSQLLRRLSLDASRKSSRIAARPVRAPAGAAEIQQAGLAAANAKSWMVEQSRPSVEMKTSIGAVSSMGAKTVVAALAVPVPPRPVASAQQGLPRKYVLRPSRDPDLLKKMRENAIAFVNKPAANEPCLGKAPSAGFESGAPSRKRSVSSSASGKSQKVQRPLKQSRGAPLPPAFASYGFTAAQDVGAQQLVPMADLQAGPGIQALPAKSVGPNTSRETLLKRPPVANTSICQNTRSKSRSQSADDRQPTPPAPGARRSWSPVAAISAASGARHRYLQPAISEPAVLSQPAFVVPQISAPPLRTPSEIARIAAQRRENLSQ</sequence>
<keyword evidence="3" id="KW-1185">Reference proteome</keyword>
<feature type="compositionally biased region" description="Low complexity" evidence="1">
    <location>
        <begin position="22"/>
        <end position="40"/>
    </location>
</feature>
<feature type="region of interest" description="Disordered" evidence="1">
    <location>
        <begin position="740"/>
        <end position="796"/>
    </location>
</feature>
<feature type="compositionally biased region" description="Basic and acidic residues" evidence="1">
    <location>
        <begin position="526"/>
        <end position="544"/>
    </location>
</feature>
<evidence type="ECO:0000256" key="1">
    <source>
        <dbReference type="SAM" id="MobiDB-lite"/>
    </source>
</evidence>
<dbReference type="AlphaFoldDB" id="A0A813GUN6"/>
<gene>
    <name evidence="2" type="ORF">PGLA1383_LOCUS45084</name>
</gene>
<feature type="compositionally biased region" description="Basic and acidic residues" evidence="1">
    <location>
        <begin position="11"/>
        <end position="21"/>
    </location>
</feature>
<evidence type="ECO:0000313" key="2">
    <source>
        <dbReference type="EMBL" id="CAE8628445.1"/>
    </source>
</evidence>
<evidence type="ECO:0000313" key="3">
    <source>
        <dbReference type="Proteomes" id="UP000654075"/>
    </source>
</evidence>
<feature type="region of interest" description="Disordered" evidence="1">
    <location>
        <begin position="935"/>
        <end position="975"/>
    </location>
</feature>
<comment type="caution">
    <text evidence="2">The sequence shown here is derived from an EMBL/GenBank/DDBJ whole genome shotgun (WGS) entry which is preliminary data.</text>
</comment>
<feature type="compositionally biased region" description="Low complexity" evidence="1">
    <location>
        <begin position="477"/>
        <end position="499"/>
    </location>
</feature>
<feature type="compositionally biased region" description="Low complexity" evidence="1">
    <location>
        <begin position="764"/>
        <end position="796"/>
    </location>
</feature>
<feature type="compositionally biased region" description="Polar residues" evidence="1">
    <location>
        <begin position="170"/>
        <end position="180"/>
    </location>
</feature>
<dbReference type="EMBL" id="CAJNNV010029401">
    <property type="protein sequence ID" value="CAE8628445.1"/>
    <property type="molecule type" value="Genomic_DNA"/>
</dbReference>
<feature type="compositionally biased region" description="Polar residues" evidence="1">
    <location>
        <begin position="467"/>
        <end position="476"/>
    </location>
</feature>
<feature type="compositionally biased region" description="Polar residues" evidence="1">
    <location>
        <begin position="667"/>
        <end position="691"/>
    </location>
</feature>
<protein>
    <submittedName>
        <fullName evidence="2">Uncharacterized protein</fullName>
    </submittedName>
</protein>
<proteinExistence type="predicted"/>
<feature type="region of interest" description="Disordered" evidence="1">
    <location>
        <begin position="160"/>
        <end position="185"/>
    </location>
</feature>
<feature type="region of interest" description="Disordered" evidence="1">
    <location>
        <begin position="467"/>
        <end position="546"/>
    </location>
</feature>
<feature type="compositionally biased region" description="Low complexity" evidence="1">
    <location>
        <begin position="953"/>
        <end position="965"/>
    </location>
</feature>
<feature type="region of interest" description="Disordered" evidence="1">
    <location>
        <begin position="1"/>
        <end position="80"/>
    </location>
</feature>
<feature type="region of interest" description="Disordered" evidence="1">
    <location>
        <begin position="574"/>
        <end position="722"/>
    </location>
</feature>
<reference evidence="2" key="1">
    <citation type="submission" date="2021-02" db="EMBL/GenBank/DDBJ databases">
        <authorList>
            <person name="Dougan E. K."/>
            <person name="Rhodes N."/>
            <person name="Thang M."/>
            <person name="Chan C."/>
        </authorList>
    </citation>
    <scope>NUCLEOTIDE SEQUENCE</scope>
</reference>
<organism evidence="2 3">
    <name type="scientific">Polarella glacialis</name>
    <name type="common">Dinoflagellate</name>
    <dbReference type="NCBI Taxonomy" id="89957"/>
    <lineage>
        <taxon>Eukaryota</taxon>
        <taxon>Sar</taxon>
        <taxon>Alveolata</taxon>
        <taxon>Dinophyceae</taxon>
        <taxon>Suessiales</taxon>
        <taxon>Suessiaceae</taxon>
        <taxon>Polarella</taxon>
    </lineage>
</organism>
<feature type="compositionally biased region" description="Polar residues" evidence="1">
    <location>
        <begin position="1032"/>
        <end position="1047"/>
    </location>
</feature>